<sequence length="285" mass="32432">MLQFIPVFDGNTIAIRASGKLTAEDYQTFLPQLEQQINHLGKVSLLFELDNFFGWDLNGVKADVNFGLKYLGDCDRIAIVGDKSWEHWMAVIAKPFLLSSEVRYFNRENLQDAWDWLREKQEFEKAAEQLQPYKNIVVAVDFSLYSKHACKRAIELAHYYQASLTLLNVVEEVIPYTLYGDPAGNNVVDLNIIENQNKQAIKAAQSQMKAFVNDLDIDFTLEAKVICGEVNYSITSFLEAQHVDLAIFGAKKKQGINKLLGSVPHYVQHHSRCEILIVPVQESVF</sequence>
<evidence type="ECO:0000313" key="4">
    <source>
        <dbReference type="Proteomes" id="UP000278035"/>
    </source>
</evidence>
<dbReference type="Proteomes" id="UP000278035">
    <property type="component" value="Chromosome"/>
</dbReference>
<evidence type="ECO:0000313" key="3">
    <source>
        <dbReference type="EMBL" id="AZG73560.1"/>
    </source>
</evidence>
<dbReference type="AlphaFoldDB" id="A0A3G8LXU0"/>
<name>A0A3G8LXU0_9GAMM</name>
<feature type="domain" description="UspA" evidence="2">
    <location>
        <begin position="133"/>
        <end position="279"/>
    </location>
</feature>
<dbReference type="CDD" id="cd00293">
    <property type="entry name" value="USP-like"/>
    <property type="match status" value="1"/>
</dbReference>
<dbReference type="InterPro" id="IPR006016">
    <property type="entry name" value="UspA"/>
</dbReference>
<keyword evidence="4" id="KW-1185">Reference proteome</keyword>
<dbReference type="PANTHER" id="PTHR46268">
    <property type="entry name" value="STRESS RESPONSE PROTEIN NHAX"/>
    <property type="match status" value="1"/>
</dbReference>
<dbReference type="Pfam" id="PF11964">
    <property type="entry name" value="SpoIIAA-like"/>
    <property type="match status" value="1"/>
</dbReference>
<dbReference type="Gene3D" id="3.40.50.10600">
    <property type="entry name" value="SpoIIaa-like domains"/>
    <property type="match status" value="1"/>
</dbReference>
<dbReference type="InterPro" id="IPR038396">
    <property type="entry name" value="SpoIIAA-like_sf"/>
</dbReference>
<comment type="similarity">
    <text evidence="1">Belongs to the universal stress protein A family.</text>
</comment>
<dbReference type="PANTHER" id="PTHR46268:SF6">
    <property type="entry name" value="UNIVERSAL STRESS PROTEIN UP12"/>
    <property type="match status" value="1"/>
</dbReference>
<dbReference type="InterPro" id="IPR006015">
    <property type="entry name" value="Universal_stress_UspA"/>
</dbReference>
<dbReference type="RefSeq" id="WP_124731107.1">
    <property type="nucleotide sequence ID" value="NZ_CBCSKC010000087.1"/>
</dbReference>
<organism evidence="3 4">
    <name type="scientific">Shewanella livingstonensis</name>
    <dbReference type="NCBI Taxonomy" id="150120"/>
    <lineage>
        <taxon>Bacteria</taxon>
        <taxon>Pseudomonadati</taxon>
        <taxon>Pseudomonadota</taxon>
        <taxon>Gammaproteobacteria</taxon>
        <taxon>Alteromonadales</taxon>
        <taxon>Shewanellaceae</taxon>
        <taxon>Shewanella</taxon>
    </lineage>
</organism>
<reference evidence="4" key="1">
    <citation type="submission" date="2018-11" db="EMBL/GenBank/DDBJ databases">
        <title>Shewanella sp. M2.</title>
        <authorList>
            <person name="Hwang Y.J."/>
            <person name="Hwang C.Y."/>
        </authorList>
    </citation>
    <scope>NUCLEOTIDE SEQUENCE [LARGE SCALE GENOMIC DNA]</scope>
    <source>
        <strain evidence="4">LMG 19866</strain>
    </source>
</reference>
<dbReference type="InterPro" id="IPR021866">
    <property type="entry name" value="SpoIIAA-like"/>
</dbReference>
<accession>A0A3G8LXU0</accession>
<dbReference type="Gene3D" id="3.40.50.620">
    <property type="entry name" value="HUPs"/>
    <property type="match status" value="1"/>
</dbReference>
<dbReference type="OrthoDB" id="555504at2"/>
<dbReference type="PRINTS" id="PR01438">
    <property type="entry name" value="UNVRSLSTRESS"/>
</dbReference>
<dbReference type="SUPFAM" id="SSF52402">
    <property type="entry name" value="Adenine nucleotide alpha hydrolases-like"/>
    <property type="match status" value="1"/>
</dbReference>
<proteinExistence type="inferred from homology"/>
<evidence type="ECO:0000259" key="2">
    <source>
        <dbReference type="Pfam" id="PF00582"/>
    </source>
</evidence>
<protein>
    <recommendedName>
        <fullName evidence="2">UspA domain-containing protein</fullName>
    </recommendedName>
</protein>
<dbReference type="Pfam" id="PF00582">
    <property type="entry name" value="Usp"/>
    <property type="match status" value="1"/>
</dbReference>
<dbReference type="InterPro" id="IPR036513">
    <property type="entry name" value="STAS_dom_sf"/>
</dbReference>
<dbReference type="EMBL" id="CP034015">
    <property type="protein sequence ID" value="AZG73560.1"/>
    <property type="molecule type" value="Genomic_DNA"/>
</dbReference>
<evidence type="ECO:0000256" key="1">
    <source>
        <dbReference type="ARBA" id="ARBA00008791"/>
    </source>
</evidence>
<dbReference type="KEGG" id="slj:EGC82_12790"/>
<dbReference type="InterPro" id="IPR014729">
    <property type="entry name" value="Rossmann-like_a/b/a_fold"/>
</dbReference>
<gene>
    <name evidence="3" type="ORF">EGC82_12790</name>
</gene>
<dbReference type="SUPFAM" id="SSF52091">
    <property type="entry name" value="SpoIIaa-like"/>
    <property type="match status" value="1"/>
</dbReference>